<protein>
    <submittedName>
        <fullName evidence="5">Putative transcription regulator protein, MarR family</fullName>
    </submittedName>
</protein>
<evidence type="ECO:0000256" key="3">
    <source>
        <dbReference type="ARBA" id="ARBA00023163"/>
    </source>
</evidence>
<sequence>MFDHCLYFNTTALARTVEREWTAAYAPFGLTPPQGFVLRVVLKQPGVLNRELADTLGIARPTATRLVDGLIAKGLVERRPSADDGREWNLFPTDAAHALAVPLQAASAKVARKLREHVGAEAFDGTVKAIREVRTTLSE</sequence>
<dbReference type="GO" id="GO:0006950">
    <property type="term" value="P:response to stress"/>
    <property type="evidence" value="ECO:0007669"/>
    <property type="project" value="TreeGrafter"/>
</dbReference>
<dbReference type="Gene3D" id="1.10.10.10">
    <property type="entry name" value="Winged helix-like DNA-binding domain superfamily/Winged helix DNA-binding domain"/>
    <property type="match status" value="1"/>
</dbReference>
<reference evidence="5" key="1">
    <citation type="submission" date="2015-10" db="EMBL/GenBank/DDBJ databases">
        <authorList>
            <person name="Gilbert D.G."/>
        </authorList>
    </citation>
    <scope>NUCLEOTIDE SEQUENCE</scope>
    <source>
        <strain evidence="5">Phyl III-seqv23</strain>
    </source>
</reference>
<accession>A0A0S4TXZ6</accession>
<proteinExistence type="predicted"/>
<feature type="domain" description="HTH marR-type" evidence="4">
    <location>
        <begin position="1"/>
        <end position="139"/>
    </location>
</feature>
<dbReference type="SMART" id="SM00347">
    <property type="entry name" value="HTH_MARR"/>
    <property type="match status" value="1"/>
</dbReference>
<keyword evidence="1" id="KW-0805">Transcription regulation</keyword>
<dbReference type="Pfam" id="PF12802">
    <property type="entry name" value="MarR_2"/>
    <property type="match status" value="1"/>
</dbReference>
<dbReference type="SUPFAM" id="SSF46785">
    <property type="entry name" value="Winged helix' DNA-binding domain"/>
    <property type="match status" value="1"/>
</dbReference>
<dbReference type="InterPro" id="IPR036390">
    <property type="entry name" value="WH_DNA-bd_sf"/>
</dbReference>
<dbReference type="GO" id="GO:0003700">
    <property type="term" value="F:DNA-binding transcription factor activity"/>
    <property type="evidence" value="ECO:0007669"/>
    <property type="project" value="InterPro"/>
</dbReference>
<dbReference type="InterPro" id="IPR039422">
    <property type="entry name" value="MarR/SlyA-like"/>
</dbReference>
<dbReference type="PATRIC" id="fig|305.106.peg.2134"/>
<gene>
    <name evidence="5" type="ORF">RUN39_v1_990004</name>
</gene>
<dbReference type="GO" id="GO:0003677">
    <property type="term" value="F:DNA binding"/>
    <property type="evidence" value="ECO:0007669"/>
    <property type="project" value="UniProtKB-KW"/>
</dbReference>
<keyword evidence="3" id="KW-0804">Transcription</keyword>
<dbReference type="InterPro" id="IPR036388">
    <property type="entry name" value="WH-like_DNA-bd_sf"/>
</dbReference>
<organism evidence="5">
    <name type="scientific">Ralstonia solanacearum</name>
    <name type="common">Pseudomonas solanacearum</name>
    <dbReference type="NCBI Taxonomy" id="305"/>
    <lineage>
        <taxon>Bacteria</taxon>
        <taxon>Pseudomonadati</taxon>
        <taxon>Pseudomonadota</taxon>
        <taxon>Betaproteobacteria</taxon>
        <taxon>Burkholderiales</taxon>
        <taxon>Burkholderiaceae</taxon>
        <taxon>Ralstonia</taxon>
        <taxon>Ralstonia solanacearum species complex</taxon>
    </lineage>
</organism>
<evidence type="ECO:0000313" key="5">
    <source>
        <dbReference type="EMBL" id="CUV14891.1"/>
    </source>
</evidence>
<dbReference type="PANTHER" id="PTHR33164:SF43">
    <property type="entry name" value="HTH-TYPE TRANSCRIPTIONAL REPRESSOR YETL"/>
    <property type="match status" value="1"/>
</dbReference>
<name>A0A0S4TXZ6_RALSL</name>
<dbReference type="InterPro" id="IPR023187">
    <property type="entry name" value="Tscrpt_reg_MarR-type_CS"/>
</dbReference>
<dbReference type="AlphaFoldDB" id="A0A0S4TXZ6"/>
<evidence type="ECO:0000256" key="1">
    <source>
        <dbReference type="ARBA" id="ARBA00023015"/>
    </source>
</evidence>
<dbReference type="PANTHER" id="PTHR33164">
    <property type="entry name" value="TRANSCRIPTIONAL REGULATOR, MARR FAMILY"/>
    <property type="match status" value="1"/>
</dbReference>
<dbReference type="InterPro" id="IPR000835">
    <property type="entry name" value="HTH_MarR-typ"/>
</dbReference>
<evidence type="ECO:0000259" key="4">
    <source>
        <dbReference type="PROSITE" id="PS50995"/>
    </source>
</evidence>
<keyword evidence="2" id="KW-0238">DNA-binding</keyword>
<dbReference type="PROSITE" id="PS01117">
    <property type="entry name" value="HTH_MARR_1"/>
    <property type="match status" value="1"/>
</dbReference>
<evidence type="ECO:0000256" key="2">
    <source>
        <dbReference type="ARBA" id="ARBA00023125"/>
    </source>
</evidence>
<dbReference type="EMBL" id="LN899819">
    <property type="protein sequence ID" value="CUV14891.1"/>
    <property type="molecule type" value="Genomic_DNA"/>
</dbReference>
<dbReference type="PROSITE" id="PS50995">
    <property type="entry name" value="HTH_MARR_2"/>
    <property type="match status" value="1"/>
</dbReference>